<protein>
    <submittedName>
        <fullName evidence="1">Radical SAM domain protein</fullName>
    </submittedName>
</protein>
<keyword evidence="2" id="KW-1185">Reference proteome</keyword>
<dbReference type="eggNOG" id="COG0535">
    <property type="taxonomic scope" value="Bacteria"/>
</dbReference>
<evidence type="ECO:0000313" key="2">
    <source>
        <dbReference type="Proteomes" id="UP000015480"/>
    </source>
</evidence>
<dbReference type="InterPro" id="IPR013785">
    <property type="entry name" value="Aldolase_TIM"/>
</dbReference>
<dbReference type="Gene3D" id="3.20.20.70">
    <property type="entry name" value="Aldolase class I"/>
    <property type="match status" value="1"/>
</dbReference>
<dbReference type="STRING" id="1367847.JCM7686_1675"/>
<dbReference type="KEGG" id="pami:JCM7686_1675"/>
<name>S5YU59_PARAH</name>
<dbReference type="OrthoDB" id="9782387at2"/>
<dbReference type="RefSeq" id="WP_020950414.1">
    <property type="nucleotide sequence ID" value="NC_022041.1"/>
</dbReference>
<gene>
    <name evidence="1" type="ORF">JCM7686_1675</name>
</gene>
<dbReference type="PATRIC" id="fig|1367847.3.peg.1656"/>
<evidence type="ECO:0000313" key="1">
    <source>
        <dbReference type="EMBL" id="AGT08776.1"/>
    </source>
</evidence>
<dbReference type="EMBL" id="CP006650">
    <property type="protein sequence ID" value="AGT08776.1"/>
    <property type="molecule type" value="Genomic_DNA"/>
</dbReference>
<accession>S5YU59</accession>
<reference evidence="1 2" key="1">
    <citation type="journal article" date="2014" name="BMC Genomics">
        <title>Architecture and functions of a multipartite genome of the methylotrophic bacterium Paracoccus aminophilus JCM 7686, containing primary and secondary chromids.</title>
        <authorList>
            <person name="Dziewit L."/>
            <person name="Czarnecki J."/>
            <person name="Wibberg D."/>
            <person name="Radlinska M."/>
            <person name="Mrozek P."/>
            <person name="Szymczak M."/>
            <person name="Schluter A."/>
            <person name="Puhler A."/>
            <person name="Bartosik D."/>
        </authorList>
    </citation>
    <scope>NUCLEOTIDE SEQUENCE [LARGE SCALE GENOMIC DNA]</scope>
    <source>
        <strain evidence="1">JCM 7686</strain>
    </source>
</reference>
<proteinExistence type="predicted"/>
<sequence>MTSPDLIQHQHIGRLRTSNYDISNTCNLTCEGCLYFSGAGPEIDRAESDLAKWRDFFSAEALRGINFAYLGGAEPSLYPDRIRACQDSIPFGVIFTNGIKKVESDIRYRIHVSIWGNESRSQLYRGASSNRKAMRNYAGDPRALFVMTLNSFNLAEIPEVVQACKDHGLALTFSLFSSTIEYERNLKSGQQSKGSYFRFSSPQADMRLDDTGLQTARTAILQACKDFPETAKIPPEFVDWMTQPDSLYQLDQDGIATDCGNRLTRHHAHYNADLTKNSGKCCAPNIDCRSCRAYAMSYATYFSRRKQMPKEWERVWHFWRDHFLPLTG</sequence>
<dbReference type="Proteomes" id="UP000015480">
    <property type="component" value="Chromosome"/>
</dbReference>
<dbReference type="InterPro" id="IPR058240">
    <property type="entry name" value="rSAM_sf"/>
</dbReference>
<dbReference type="HOGENOM" id="CLU_741705_0_0_5"/>
<organism evidence="1 2">
    <name type="scientific">Paracoccus aminophilus JCM 7686</name>
    <dbReference type="NCBI Taxonomy" id="1367847"/>
    <lineage>
        <taxon>Bacteria</taxon>
        <taxon>Pseudomonadati</taxon>
        <taxon>Pseudomonadota</taxon>
        <taxon>Alphaproteobacteria</taxon>
        <taxon>Rhodobacterales</taxon>
        <taxon>Paracoccaceae</taxon>
        <taxon>Paracoccus</taxon>
    </lineage>
</organism>
<dbReference type="SUPFAM" id="SSF102114">
    <property type="entry name" value="Radical SAM enzymes"/>
    <property type="match status" value="1"/>
</dbReference>
<dbReference type="AlphaFoldDB" id="S5YU59"/>